<keyword evidence="4 5" id="KW-0472">Membrane</keyword>
<organism evidence="7">
    <name type="scientific">mine drainage metagenome</name>
    <dbReference type="NCBI Taxonomy" id="410659"/>
    <lineage>
        <taxon>unclassified sequences</taxon>
        <taxon>metagenomes</taxon>
        <taxon>ecological metagenomes</taxon>
    </lineage>
</organism>
<sequence>MILFHDPVFRSLALHLWQATWFGLVAAFLIVAVPGLSAKARHVLGGLALARFFVPTSWLATLAATVASRLPGGNWLAARLGEVTMPAFIVSGAGATGGQEGLVVTWLVAALWAVGCAAVAWVGVARLVRGLRAVKRSQILFGDGEQARLDALAERAGLRPGAVRGYAVKDGAWLGVVGLFRSRVLVPEGLFSAMDEAEVDAVLLHELMHVRRRDNLVRLLQAGAVALLWFHPLVWWLDRRLRWESERACDDGVLRVTGANAVYASGLLKATRFALGLKLPGVSGMSRFRLRTRIEAVLNHQPQKDSLMKFSLLLVSMFGLVGFATLMAAEKESSDQPAYQLAPTMVDGGLSVDQLDQVPVLRHAQRPLYPKELKEQGKTATVVIELVIDREGIVREAAVKTSTNHAFDAAALEAVRQWTFSPGKKAGKPVNTRIAVPIVFSLKTAPEHAPVHETPGS</sequence>
<evidence type="ECO:0000256" key="5">
    <source>
        <dbReference type="SAM" id="Phobius"/>
    </source>
</evidence>
<dbReference type="CDD" id="cd07341">
    <property type="entry name" value="M56_BlaR1_MecR1_like"/>
    <property type="match status" value="1"/>
</dbReference>
<dbReference type="AlphaFoldDB" id="A0A1J5RSY2"/>
<feature type="transmembrane region" description="Helical" evidence="5">
    <location>
        <begin position="216"/>
        <end position="237"/>
    </location>
</feature>
<reference evidence="7" key="1">
    <citation type="submission" date="2016-10" db="EMBL/GenBank/DDBJ databases">
        <title>Sequence of Gallionella enrichment culture.</title>
        <authorList>
            <person name="Poehlein A."/>
            <person name="Muehling M."/>
            <person name="Daniel R."/>
        </authorList>
    </citation>
    <scope>NUCLEOTIDE SEQUENCE</scope>
</reference>
<evidence type="ECO:0000256" key="1">
    <source>
        <dbReference type="ARBA" id="ARBA00004167"/>
    </source>
</evidence>
<dbReference type="Pfam" id="PF05569">
    <property type="entry name" value="Peptidase_M56"/>
    <property type="match status" value="1"/>
</dbReference>
<dbReference type="Pfam" id="PF03544">
    <property type="entry name" value="TonB_C"/>
    <property type="match status" value="1"/>
</dbReference>
<comment type="caution">
    <text evidence="7">The sequence shown here is derived from an EMBL/GenBank/DDBJ whole genome shotgun (WGS) entry which is preliminary data.</text>
</comment>
<dbReference type="PROSITE" id="PS52015">
    <property type="entry name" value="TONB_CTD"/>
    <property type="match status" value="1"/>
</dbReference>
<name>A0A1J5RSY2_9ZZZZ</name>
<evidence type="ECO:0000259" key="6">
    <source>
        <dbReference type="PROSITE" id="PS52015"/>
    </source>
</evidence>
<keyword evidence="2 5" id="KW-0812">Transmembrane</keyword>
<gene>
    <name evidence="7" type="primary">blaR1_2</name>
    <name evidence="7" type="ORF">GALL_191670</name>
</gene>
<dbReference type="NCBIfam" id="TIGR01352">
    <property type="entry name" value="tonB_Cterm"/>
    <property type="match status" value="1"/>
</dbReference>
<dbReference type="Gene3D" id="3.30.1150.10">
    <property type="match status" value="1"/>
</dbReference>
<dbReference type="InterPro" id="IPR037682">
    <property type="entry name" value="TonB_C"/>
</dbReference>
<dbReference type="Gene3D" id="3.30.2010.10">
    <property type="entry name" value="Metalloproteases ('zincins'), catalytic domain"/>
    <property type="match status" value="1"/>
</dbReference>
<dbReference type="PANTHER" id="PTHR34978:SF3">
    <property type="entry name" value="SLR0241 PROTEIN"/>
    <property type="match status" value="1"/>
</dbReference>
<evidence type="ECO:0000256" key="4">
    <source>
        <dbReference type="ARBA" id="ARBA00023136"/>
    </source>
</evidence>
<dbReference type="GO" id="GO:0055085">
    <property type="term" value="P:transmembrane transport"/>
    <property type="evidence" value="ECO:0007669"/>
    <property type="project" value="InterPro"/>
</dbReference>
<dbReference type="PANTHER" id="PTHR34978">
    <property type="entry name" value="POSSIBLE SENSOR-TRANSDUCER PROTEIN BLAR"/>
    <property type="match status" value="1"/>
</dbReference>
<dbReference type="InterPro" id="IPR008756">
    <property type="entry name" value="Peptidase_M56"/>
</dbReference>
<dbReference type="EMBL" id="MLJW01000114">
    <property type="protein sequence ID" value="OIQ98801.1"/>
    <property type="molecule type" value="Genomic_DNA"/>
</dbReference>
<dbReference type="GO" id="GO:0016020">
    <property type="term" value="C:membrane"/>
    <property type="evidence" value="ECO:0007669"/>
    <property type="project" value="UniProtKB-SubCell"/>
</dbReference>
<accession>A0A1J5RSY2</accession>
<dbReference type="InterPro" id="IPR052173">
    <property type="entry name" value="Beta-lactam_resp_regulator"/>
</dbReference>
<protein>
    <submittedName>
        <fullName evidence="7">Regulatory protein BlaR1</fullName>
    </submittedName>
</protein>
<keyword evidence="3 5" id="KW-1133">Transmembrane helix</keyword>
<comment type="subcellular location">
    <subcellularLocation>
        <location evidence="1">Membrane</location>
        <topology evidence="1">Single-pass membrane protein</topology>
    </subcellularLocation>
</comment>
<evidence type="ECO:0000256" key="2">
    <source>
        <dbReference type="ARBA" id="ARBA00022692"/>
    </source>
</evidence>
<feature type="transmembrane region" description="Helical" evidence="5">
    <location>
        <begin position="12"/>
        <end position="36"/>
    </location>
</feature>
<dbReference type="SUPFAM" id="SSF74653">
    <property type="entry name" value="TolA/TonB C-terminal domain"/>
    <property type="match status" value="1"/>
</dbReference>
<feature type="transmembrane region" description="Helical" evidence="5">
    <location>
        <begin position="48"/>
        <end position="67"/>
    </location>
</feature>
<evidence type="ECO:0000313" key="7">
    <source>
        <dbReference type="EMBL" id="OIQ98801.1"/>
    </source>
</evidence>
<feature type="transmembrane region" description="Helical" evidence="5">
    <location>
        <begin position="106"/>
        <end position="128"/>
    </location>
</feature>
<dbReference type="InterPro" id="IPR006260">
    <property type="entry name" value="TonB/TolA_C"/>
</dbReference>
<proteinExistence type="predicted"/>
<feature type="domain" description="TonB C-terminal" evidence="6">
    <location>
        <begin position="354"/>
        <end position="449"/>
    </location>
</feature>
<evidence type="ECO:0000256" key="3">
    <source>
        <dbReference type="ARBA" id="ARBA00022989"/>
    </source>
</evidence>